<proteinExistence type="predicted"/>
<reference evidence="2" key="1">
    <citation type="journal article" date="2019" name="Int. J. Syst. Evol. Microbiol.">
        <title>The Global Catalogue of Microorganisms (GCM) 10K type strain sequencing project: providing services to taxonomists for standard genome sequencing and annotation.</title>
        <authorList>
            <consortium name="The Broad Institute Genomics Platform"/>
            <consortium name="The Broad Institute Genome Sequencing Center for Infectious Disease"/>
            <person name="Wu L."/>
            <person name="Ma J."/>
        </authorList>
    </citation>
    <scope>NUCLEOTIDE SEQUENCE [LARGE SCALE GENOMIC DNA]</scope>
    <source>
        <strain evidence="2">NBRC 101365</strain>
    </source>
</reference>
<protein>
    <submittedName>
        <fullName evidence="1">Uncharacterized protein</fullName>
    </submittedName>
</protein>
<organism evidence="1 2">
    <name type="scientific">Labrys miyagiensis</name>
    <dbReference type="NCBI Taxonomy" id="346912"/>
    <lineage>
        <taxon>Bacteria</taxon>
        <taxon>Pseudomonadati</taxon>
        <taxon>Pseudomonadota</taxon>
        <taxon>Alphaproteobacteria</taxon>
        <taxon>Hyphomicrobiales</taxon>
        <taxon>Xanthobacteraceae</taxon>
        <taxon>Labrys</taxon>
    </lineage>
</organism>
<dbReference type="EMBL" id="BSPC01000044">
    <property type="protein sequence ID" value="GLS21142.1"/>
    <property type="molecule type" value="Genomic_DNA"/>
</dbReference>
<gene>
    <name evidence="1" type="ORF">GCM10007874_41590</name>
</gene>
<evidence type="ECO:0000313" key="2">
    <source>
        <dbReference type="Proteomes" id="UP001156882"/>
    </source>
</evidence>
<keyword evidence="2" id="KW-1185">Reference proteome</keyword>
<accession>A0ABQ6CNE7</accession>
<comment type="caution">
    <text evidence="1">The sequence shown here is derived from an EMBL/GenBank/DDBJ whole genome shotgun (WGS) entry which is preliminary data.</text>
</comment>
<name>A0ABQ6CNE7_9HYPH</name>
<dbReference type="Proteomes" id="UP001156882">
    <property type="component" value="Unassembled WGS sequence"/>
</dbReference>
<evidence type="ECO:0000313" key="1">
    <source>
        <dbReference type="EMBL" id="GLS21142.1"/>
    </source>
</evidence>
<sequence>MPLSGQDCSAEPLYRAGWLRFGWSVPSAPGSPLPSIGGKTGGLARLVSVKGSRNGAMAACTDSAACIFHDLAFTAARQPPSPGLFINPAREGVGTRAFGNCGGNAVARFP</sequence>